<dbReference type="SMART" id="SM00304">
    <property type="entry name" value="HAMP"/>
    <property type="match status" value="1"/>
</dbReference>
<dbReference type="InterPro" id="IPR036890">
    <property type="entry name" value="HATPase_C_sf"/>
</dbReference>
<dbReference type="Pfam" id="PF02518">
    <property type="entry name" value="HATPase_c"/>
    <property type="match status" value="1"/>
</dbReference>
<evidence type="ECO:0000256" key="9">
    <source>
        <dbReference type="ARBA" id="ARBA00022741"/>
    </source>
</evidence>
<evidence type="ECO:0000256" key="2">
    <source>
        <dbReference type="ARBA" id="ARBA00004429"/>
    </source>
</evidence>
<keyword evidence="7" id="KW-0808">Transferase</keyword>
<keyword evidence="8 16" id="KW-0812">Transmembrane</keyword>
<dbReference type="SUPFAM" id="SSF158472">
    <property type="entry name" value="HAMP domain-like"/>
    <property type="match status" value="1"/>
</dbReference>
<evidence type="ECO:0000256" key="11">
    <source>
        <dbReference type="ARBA" id="ARBA00022840"/>
    </source>
</evidence>
<feature type="transmembrane region" description="Helical" evidence="16">
    <location>
        <begin position="21"/>
        <end position="45"/>
    </location>
</feature>
<dbReference type="InterPro" id="IPR003660">
    <property type="entry name" value="HAMP_dom"/>
</dbReference>
<keyword evidence="20" id="KW-1185">Reference proteome</keyword>
<keyword evidence="11" id="KW-0067">ATP-binding</keyword>
<dbReference type="GO" id="GO:0000155">
    <property type="term" value="F:phosphorelay sensor kinase activity"/>
    <property type="evidence" value="ECO:0007669"/>
    <property type="project" value="InterPro"/>
</dbReference>
<keyword evidence="13" id="KW-0902">Two-component regulatory system</keyword>
<protein>
    <recommendedName>
        <fullName evidence="3">histidine kinase</fullName>
        <ecNumber evidence="3">2.7.13.3</ecNumber>
    </recommendedName>
</protein>
<accession>A0A7W6S2V8</accession>
<dbReference type="GO" id="GO:0005524">
    <property type="term" value="F:ATP binding"/>
    <property type="evidence" value="ECO:0007669"/>
    <property type="project" value="UniProtKB-KW"/>
</dbReference>
<dbReference type="Pfam" id="PF00512">
    <property type="entry name" value="HisKA"/>
    <property type="match status" value="1"/>
</dbReference>
<dbReference type="EC" id="2.7.13.3" evidence="3"/>
<dbReference type="SUPFAM" id="SSF55874">
    <property type="entry name" value="ATPase domain of HSP90 chaperone/DNA topoisomerase II/histidine kinase"/>
    <property type="match status" value="1"/>
</dbReference>
<dbReference type="PROSITE" id="PS50885">
    <property type="entry name" value="HAMP"/>
    <property type="match status" value="1"/>
</dbReference>
<evidence type="ECO:0000256" key="1">
    <source>
        <dbReference type="ARBA" id="ARBA00000085"/>
    </source>
</evidence>
<dbReference type="InterPro" id="IPR036097">
    <property type="entry name" value="HisK_dim/P_sf"/>
</dbReference>
<dbReference type="PROSITE" id="PS50109">
    <property type="entry name" value="HIS_KIN"/>
    <property type="match status" value="1"/>
</dbReference>
<keyword evidence="4" id="KW-1003">Cell membrane</keyword>
<dbReference type="AlphaFoldDB" id="A0A7W6S2V8"/>
<evidence type="ECO:0000256" key="15">
    <source>
        <dbReference type="SAM" id="MobiDB-lite"/>
    </source>
</evidence>
<dbReference type="InterPro" id="IPR005467">
    <property type="entry name" value="His_kinase_dom"/>
</dbReference>
<evidence type="ECO:0000256" key="5">
    <source>
        <dbReference type="ARBA" id="ARBA00022519"/>
    </source>
</evidence>
<evidence type="ECO:0000256" key="3">
    <source>
        <dbReference type="ARBA" id="ARBA00012438"/>
    </source>
</evidence>
<evidence type="ECO:0000256" key="12">
    <source>
        <dbReference type="ARBA" id="ARBA00022989"/>
    </source>
</evidence>
<comment type="catalytic activity">
    <reaction evidence="1">
        <text>ATP + protein L-histidine = ADP + protein N-phospho-L-histidine.</text>
        <dbReference type="EC" id="2.7.13.3"/>
    </reaction>
</comment>
<evidence type="ECO:0000256" key="13">
    <source>
        <dbReference type="ARBA" id="ARBA00023012"/>
    </source>
</evidence>
<feature type="domain" description="HAMP" evidence="18">
    <location>
        <begin position="264"/>
        <end position="316"/>
    </location>
</feature>
<evidence type="ECO:0000313" key="20">
    <source>
        <dbReference type="Proteomes" id="UP000555728"/>
    </source>
</evidence>
<dbReference type="SMART" id="SM00388">
    <property type="entry name" value="HisKA"/>
    <property type="match status" value="1"/>
</dbReference>
<evidence type="ECO:0000256" key="16">
    <source>
        <dbReference type="SAM" id="Phobius"/>
    </source>
</evidence>
<dbReference type="CDD" id="cd06225">
    <property type="entry name" value="HAMP"/>
    <property type="match status" value="1"/>
</dbReference>
<evidence type="ECO:0000256" key="4">
    <source>
        <dbReference type="ARBA" id="ARBA00022475"/>
    </source>
</evidence>
<dbReference type="Gene3D" id="1.10.287.130">
    <property type="match status" value="1"/>
</dbReference>
<feature type="compositionally biased region" description="Gly residues" evidence="15">
    <location>
        <begin position="168"/>
        <end position="182"/>
    </location>
</feature>
<evidence type="ECO:0000256" key="10">
    <source>
        <dbReference type="ARBA" id="ARBA00022777"/>
    </source>
</evidence>
<dbReference type="CDD" id="cd00082">
    <property type="entry name" value="HisKA"/>
    <property type="match status" value="1"/>
</dbReference>
<dbReference type="Proteomes" id="UP000555728">
    <property type="component" value="Unassembled WGS sequence"/>
</dbReference>
<feature type="region of interest" description="Disordered" evidence="15">
    <location>
        <begin position="161"/>
        <end position="195"/>
    </location>
</feature>
<dbReference type="RefSeq" id="WP_184438064.1">
    <property type="nucleotide sequence ID" value="NZ_JACIGI010000060.1"/>
</dbReference>
<keyword evidence="14 16" id="KW-0472">Membrane</keyword>
<dbReference type="InterPro" id="IPR003661">
    <property type="entry name" value="HisK_dim/P_dom"/>
</dbReference>
<dbReference type="InterPro" id="IPR004358">
    <property type="entry name" value="Sig_transdc_His_kin-like_C"/>
</dbReference>
<keyword evidence="9" id="KW-0547">Nucleotide-binding</keyword>
<name>A0A7W6S2V8_9PROT</name>
<dbReference type="SMART" id="SM00387">
    <property type="entry name" value="HATPase_c"/>
    <property type="match status" value="1"/>
</dbReference>
<dbReference type="PRINTS" id="PR00344">
    <property type="entry name" value="BCTRLSENSOR"/>
</dbReference>
<sequence>MTEDAATRRARRRRRIPWPSSLAGQTILVLLVGLTLSHLLALGLYSFDRLRLLEMLGGRVVVSRVAEAVRLVETAESPRAERRLQHALSGGRLWVRIADTPIVAASEAAPGGLGGLRTRFLERALAMAFAGEPARIVRVGAAPAGALLPPGRPARMMPHAVDPSVGAPGPGASGPGASGMPGMGHPMPRWGRAGDPSFREGLHRLMMGDPDEQALAVSVALADGRWLNVVAQVPRPQGFWTPGALASMGLMSAVILTLSVWAVRRTTRPLRAVAEAARRMGVDPRRDPLPETGSRELREVARAFNTMQERLSRLVDNRTRLLAAISHDLRTPITTLKLRAEFIEDAEERARMLATLDEMEHMVRATLDFARDDVAAEPARPVDLAALVAALCDDLAETGRPVTLADGTGDTTESAPAPAAVIRGRPTALRRAVTNLVINACTHGGGARVRLEPAMVLDDGPGWAVVVRDDGAGIPEDHLARVTDPFYRVEGSRARSTGGIGLGLSIVQAVADAHGGRLVLRNRPEGGLEARLEVPAGRPARGAAAS</sequence>
<feature type="domain" description="Histidine kinase" evidence="17">
    <location>
        <begin position="324"/>
        <end position="538"/>
    </location>
</feature>
<dbReference type="InterPro" id="IPR003594">
    <property type="entry name" value="HATPase_dom"/>
</dbReference>
<dbReference type="SUPFAM" id="SSF47384">
    <property type="entry name" value="Homodimeric domain of signal transducing histidine kinase"/>
    <property type="match status" value="1"/>
</dbReference>
<dbReference type="PANTHER" id="PTHR44936">
    <property type="entry name" value="SENSOR PROTEIN CREC"/>
    <property type="match status" value="1"/>
</dbReference>
<keyword evidence="12 16" id="KW-1133">Transmembrane helix</keyword>
<proteinExistence type="predicted"/>
<dbReference type="GO" id="GO:0005886">
    <property type="term" value="C:plasma membrane"/>
    <property type="evidence" value="ECO:0007669"/>
    <property type="project" value="UniProtKB-SubCell"/>
</dbReference>
<reference evidence="19 20" key="1">
    <citation type="submission" date="2020-08" db="EMBL/GenBank/DDBJ databases">
        <title>Genome sequencing of Purple Non-Sulfur Bacteria from various extreme environments.</title>
        <authorList>
            <person name="Mayer M."/>
        </authorList>
    </citation>
    <scope>NUCLEOTIDE SEQUENCE [LARGE SCALE GENOMIC DNA]</scope>
    <source>
        <strain evidence="19 20">JA135</strain>
    </source>
</reference>
<evidence type="ECO:0000256" key="14">
    <source>
        <dbReference type="ARBA" id="ARBA00023136"/>
    </source>
</evidence>
<evidence type="ECO:0000259" key="18">
    <source>
        <dbReference type="PROSITE" id="PS50885"/>
    </source>
</evidence>
<evidence type="ECO:0000313" key="19">
    <source>
        <dbReference type="EMBL" id="MBB4287885.1"/>
    </source>
</evidence>
<dbReference type="PANTHER" id="PTHR44936:SF5">
    <property type="entry name" value="SENSOR HISTIDINE KINASE ENVZ"/>
    <property type="match status" value="1"/>
</dbReference>
<dbReference type="CDD" id="cd00075">
    <property type="entry name" value="HATPase"/>
    <property type="match status" value="1"/>
</dbReference>
<dbReference type="InterPro" id="IPR050980">
    <property type="entry name" value="2C_sensor_his_kinase"/>
</dbReference>
<dbReference type="Gene3D" id="3.30.565.10">
    <property type="entry name" value="Histidine kinase-like ATPase, C-terminal domain"/>
    <property type="match status" value="1"/>
</dbReference>
<gene>
    <name evidence="19" type="ORF">GGD88_003645</name>
</gene>
<keyword evidence="6" id="KW-0597">Phosphoprotein</keyword>
<keyword evidence="10 19" id="KW-0418">Kinase</keyword>
<evidence type="ECO:0000256" key="7">
    <source>
        <dbReference type="ARBA" id="ARBA00022679"/>
    </source>
</evidence>
<dbReference type="EMBL" id="JACIGI010000060">
    <property type="protein sequence ID" value="MBB4287885.1"/>
    <property type="molecule type" value="Genomic_DNA"/>
</dbReference>
<evidence type="ECO:0000256" key="6">
    <source>
        <dbReference type="ARBA" id="ARBA00022553"/>
    </source>
</evidence>
<comment type="caution">
    <text evidence="19">The sequence shown here is derived from an EMBL/GenBank/DDBJ whole genome shotgun (WGS) entry which is preliminary data.</text>
</comment>
<dbReference type="Pfam" id="PF00672">
    <property type="entry name" value="HAMP"/>
    <property type="match status" value="1"/>
</dbReference>
<organism evidence="19 20">
    <name type="scientific">Roseospira goensis</name>
    <dbReference type="NCBI Taxonomy" id="391922"/>
    <lineage>
        <taxon>Bacteria</taxon>
        <taxon>Pseudomonadati</taxon>
        <taxon>Pseudomonadota</taxon>
        <taxon>Alphaproteobacteria</taxon>
        <taxon>Rhodospirillales</taxon>
        <taxon>Rhodospirillaceae</taxon>
        <taxon>Roseospira</taxon>
    </lineage>
</organism>
<comment type="subcellular location">
    <subcellularLocation>
        <location evidence="2">Cell inner membrane</location>
        <topology evidence="2">Multi-pass membrane protein</topology>
    </subcellularLocation>
</comment>
<evidence type="ECO:0000256" key="8">
    <source>
        <dbReference type="ARBA" id="ARBA00022692"/>
    </source>
</evidence>
<evidence type="ECO:0000259" key="17">
    <source>
        <dbReference type="PROSITE" id="PS50109"/>
    </source>
</evidence>
<keyword evidence="5" id="KW-0997">Cell inner membrane</keyword>